<evidence type="ECO:0008006" key="4">
    <source>
        <dbReference type="Google" id="ProtNLM"/>
    </source>
</evidence>
<reference evidence="2 3" key="1">
    <citation type="submission" date="2016-06" db="EMBL/GenBank/DDBJ databases">
        <authorList>
            <person name="Kjaerup R.B."/>
            <person name="Dalgaard T.S."/>
            <person name="Juul-Madsen H.R."/>
        </authorList>
    </citation>
    <scope>NUCLEOTIDE SEQUENCE [LARGE SCALE GENOMIC DNA]</scope>
</reference>
<accession>A0A1X7S035</accession>
<evidence type="ECO:0000313" key="3">
    <source>
        <dbReference type="Proteomes" id="UP000215127"/>
    </source>
</evidence>
<evidence type="ECO:0000313" key="2">
    <source>
        <dbReference type="EMBL" id="SMQ52989.1"/>
    </source>
</evidence>
<feature type="signal peptide" evidence="1">
    <location>
        <begin position="1"/>
        <end position="16"/>
    </location>
</feature>
<gene>
    <name evidence="2" type="ORF">ZT3D7_G8142</name>
</gene>
<organism evidence="2 3">
    <name type="scientific">Zymoseptoria tritici (strain ST99CH_3D7)</name>
    <dbReference type="NCBI Taxonomy" id="1276538"/>
    <lineage>
        <taxon>Eukaryota</taxon>
        <taxon>Fungi</taxon>
        <taxon>Dikarya</taxon>
        <taxon>Ascomycota</taxon>
        <taxon>Pezizomycotina</taxon>
        <taxon>Dothideomycetes</taxon>
        <taxon>Dothideomycetidae</taxon>
        <taxon>Mycosphaerellales</taxon>
        <taxon>Mycosphaerellaceae</taxon>
        <taxon>Zymoseptoria</taxon>
    </lineage>
</organism>
<dbReference type="Proteomes" id="UP000215127">
    <property type="component" value="Chromosome 8"/>
</dbReference>
<protein>
    <recommendedName>
        <fullName evidence="4">Hydrophobin</fullName>
    </recommendedName>
</protein>
<dbReference type="EMBL" id="LT853699">
    <property type="protein sequence ID" value="SMQ52989.1"/>
    <property type="molecule type" value="Genomic_DNA"/>
</dbReference>
<sequence>MKLITLALAAASLAAAQIPDQPKCCENYAYPVQAACPGGVVCCDPGSNGNDCGDYNGPYNGYFEIQAFIDPSSVPVDPRVCGRGPYGGGHGLFYCGAR</sequence>
<feature type="chain" id="PRO_5013253936" description="Hydrophobin" evidence="1">
    <location>
        <begin position="17"/>
        <end position="98"/>
    </location>
</feature>
<keyword evidence="3" id="KW-1185">Reference proteome</keyword>
<dbReference type="AlphaFoldDB" id="A0A1X7S035"/>
<name>A0A1X7S035_ZYMT9</name>
<evidence type="ECO:0000256" key="1">
    <source>
        <dbReference type="SAM" id="SignalP"/>
    </source>
</evidence>
<keyword evidence="1" id="KW-0732">Signal</keyword>
<proteinExistence type="predicted"/>